<evidence type="ECO:0000256" key="4">
    <source>
        <dbReference type="ARBA" id="ARBA00022980"/>
    </source>
</evidence>
<comment type="function">
    <text evidence="6 7">This protein binds to 23S rRNA in the presence of protein L20.</text>
</comment>
<evidence type="ECO:0000256" key="6">
    <source>
        <dbReference type="HAMAP-Rule" id="MF_01363"/>
    </source>
</evidence>
<proteinExistence type="inferred from homology"/>
<feature type="compositionally biased region" description="Basic and acidic residues" evidence="8">
    <location>
        <begin position="135"/>
        <end position="183"/>
    </location>
</feature>
<dbReference type="GO" id="GO:0005840">
    <property type="term" value="C:ribosome"/>
    <property type="evidence" value="ECO:0007669"/>
    <property type="project" value="UniProtKB-KW"/>
</dbReference>
<gene>
    <name evidence="6" type="primary">rplU</name>
    <name evidence="9" type="ORF">HMPREF3293_02986</name>
</gene>
<dbReference type="PATRIC" id="fig|626937.4.peg.2936"/>
<comment type="subunit">
    <text evidence="6">Part of the 50S ribosomal subunit. Contacts protein L20.</text>
</comment>
<dbReference type="Proteomes" id="UP000070366">
    <property type="component" value="Unassembled WGS sequence"/>
</dbReference>
<keyword evidence="3 6" id="KW-0694">RNA-binding</keyword>
<dbReference type="GO" id="GO:0003735">
    <property type="term" value="F:structural constituent of ribosome"/>
    <property type="evidence" value="ECO:0007669"/>
    <property type="project" value="InterPro"/>
</dbReference>
<reference evidence="9 10" key="1">
    <citation type="submission" date="2016-02" db="EMBL/GenBank/DDBJ databases">
        <authorList>
            <person name="Wen L."/>
            <person name="He K."/>
            <person name="Yang H."/>
        </authorList>
    </citation>
    <scope>NUCLEOTIDE SEQUENCE [LARGE SCALE GENOMIC DNA]</scope>
    <source>
        <strain evidence="9 10">DSM 22607</strain>
    </source>
</reference>
<dbReference type="HAMAP" id="MF_01363">
    <property type="entry name" value="Ribosomal_bL21"/>
    <property type="match status" value="1"/>
</dbReference>
<dbReference type="InterPro" id="IPR001787">
    <property type="entry name" value="Ribosomal_bL21"/>
</dbReference>
<dbReference type="STRING" id="626937.HMPREF3293_02986"/>
<accession>A0A136Q0V9</accession>
<evidence type="ECO:0000256" key="2">
    <source>
        <dbReference type="ARBA" id="ARBA00022730"/>
    </source>
</evidence>
<dbReference type="InterPro" id="IPR018258">
    <property type="entry name" value="Ribosomal_bL21_CS"/>
</dbReference>
<organism evidence="9 10">
    <name type="scientific">Christensenella minuta</name>
    <dbReference type="NCBI Taxonomy" id="626937"/>
    <lineage>
        <taxon>Bacteria</taxon>
        <taxon>Bacillati</taxon>
        <taxon>Bacillota</taxon>
        <taxon>Clostridia</taxon>
        <taxon>Christensenellales</taxon>
        <taxon>Christensenellaceae</taxon>
        <taxon>Christensenella</taxon>
    </lineage>
</organism>
<keyword evidence="2 6" id="KW-0699">rRNA-binding</keyword>
<dbReference type="PANTHER" id="PTHR21349">
    <property type="entry name" value="50S RIBOSOMAL PROTEIN L21"/>
    <property type="match status" value="1"/>
</dbReference>
<dbReference type="EMBL" id="LSZW01000065">
    <property type="protein sequence ID" value="KXK64331.1"/>
    <property type="molecule type" value="Genomic_DNA"/>
</dbReference>
<sequence>MYAIIRSGGKQYKVEPGMVVKVEKLDAEVGSEVSFEALMTSDGKAVQVGQPVLADVVVKGKVLAQDKAKKVIVFKYKPKKDYRKKQGHRQPYTKVEITQVGSEVAKAKPAAKKKADETAEAAVKKTAAAKAAPKAAEEKKPAVKKTAAAEKKPAAKKTAEKPAAEKKPAAKKEVKETAEKTAE</sequence>
<dbReference type="GO" id="GO:0005737">
    <property type="term" value="C:cytoplasm"/>
    <property type="evidence" value="ECO:0007669"/>
    <property type="project" value="UniProtKB-ARBA"/>
</dbReference>
<evidence type="ECO:0000313" key="10">
    <source>
        <dbReference type="Proteomes" id="UP000070366"/>
    </source>
</evidence>
<keyword evidence="10" id="KW-1185">Reference proteome</keyword>
<dbReference type="Pfam" id="PF00829">
    <property type="entry name" value="Ribosomal_L21p"/>
    <property type="match status" value="1"/>
</dbReference>
<evidence type="ECO:0000256" key="8">
    <source>
        <dbReference type="SAM" id="MobiDB-lite"/>
    </source>
</evidence>
<evidence type="ECO:0000256" key="3">
    <source>
        <dbReference type="ARBA" id="ARBA00022884"/>
    </source>
</evidence>
<evidence type="ECO:0000256" key="5">
    <source>
        <dbReference type="ARBA" id="ARBA00023274"/>
    </source>
</evidence>
<evidence type="ECO:0000313" key="9">
    <source>
        <dbReference type="EMBL" id="KXK64331.1"/>
    </source>
</evidence>
<comment type="caution">
    <text evidence="9">The sequence shown here is derived from an EMBL/GenBank/DDBJ whole genome shotgun (WGS) entry which is preliminary data.</text>
</comment>
<keyword evidence="5 6" id="KW-0687">Ribonucleoprotein</keyword>
<name>A0A136Q0V9_9FIRM</name>
<evidence type="ECO:0000256" key="1">
    <source>
        <dbReference type="ARBA" id="ARBA00008563"/>
    </source>
</evidence>
<dbReference type="AlphaFoldDB" id="A0A136Q0V9"/>
<keyword evidence="4 6" id="KW-0689">Ribosomal protein</keyword>
<dbReference type="InterPro" id="IPR036164">
    <property type="entry name" value="bL21-like_sf"/>
</dbReference>
<feature type="compositionally biased region" description="Low complexity" evidence="8">
    <location>
        <begin position="125"/>
        <end position="134"/>
    </location>
</feature>
<dbReference type="NCBIfam" id="TIGR00061">
    <property type="entry name" value="L21"/>
    <property type="match status" value="1"/>
</dbReference>
<dbReference type="PROSITE" id="PS01169">
    <property type="entry name" value="RIBOSOMAL_L21"/>
    <property type="match status" value="1"/>
</dbReference>
<protein>
    <recommendedName>
        <fullName evidence="6">Large ribosomal subunit protein bL21</fullName>
    </recommendedName>
</protein>
<dbReference type="SUPFAM" id="SSF141091">
    <property type="entry name" value="L21p-like"/>
    <property type="match status" value="1"/>
</dbReference>
<dbReference type="GO" id="GO:0019843">
    <property type="term" value="F:rRNA binding"/>
    <property type="evidence" value="ECO:0007669"/>
    <property type="project" value="UniProtKB-UniRule"/>
</dbReference>
<feature type="region of interest" description="Disordered" evidence="8">
    <location>
        <begin position="125"/>
        <end position="183"/>
    </location>
</feature>
<dbReference type="GO" id="GO:0006412">
    <property type="term" value="P:translation"/>
    <property type="evidence" value="ECO:0007669"/>
    <property type="project" value="UniProtKB-UniRule"/>
</dbReference>
<comment type="similarity">
    <text evidence="1 6 7">Belongs to the bacterial ribosomal protein bL21 family.</text>
</comment>
<dbReference type="GO" id="GO:1990904">
    <property type="term" value="C:ribonucleoprotein complex"/>
    <property type="evidence" value="ECO:0007669"/>
    <property type="project" value="UniProtKB-KW"/>
</dbReference>
<evidence type="ECO:0000256" key="7">
    <source>
        <dbReference type="RuleBase" id="RU000562"/>
    </source>
</evidence>
<dbReference type="PANTHER" id="PTHR21349:SF0">
    <property type="entry name" value="LARGE RIBOSOMAL SUBUNIT PROTEIN BL21M"/>
    <property type="match status" value="1"/>
</dbReference>
<dbReference type="InterPro" id="IPR028909">
    <property type="entry name" value="bL21-like"/>
</dbReference>